<dbReference type="RefSeq" id="WP_107954090.1">
    <property type="nucleotide sequence ID" value="NZ_QAYE01000004.1"/>
</dbReference>
<dbReference type="EMBL" id="QAYE01000004">
    <property type="protein sequence ID" value="PTW46752.1"/>
    <property type="molecule type" value="Genomic_DNA"/>
</dbReference>
<dbReference type="SUPFAM" id="SSF56954">
    <property type="entry name" value="Outer membrane efflux proteins (OEP)"/>
    <property type="match status" value="1"/>
</dbReference>
<accession>A0A2T5U5F9</accession>
<comment type="caution">
    <text evidence="3">The sequence shown here is derived from an EMBL/GenBank/DDBJ whole genome shotgun (WGS) entry which is preliminary data.</text>
</comment>
<protein>
    <submittedName>
        <fullName evidence="3">Multidrug efflux system outer membrane protein</fullName>
    </submittedName>
</protein>
<dbReference type="Gene3D" id="1.20.1600.10">
    <property type="entry name" value="Outer membrane efflux proteins (OEP)"/>
    <property type="match status" value="1"/>
</dbReference>
<gene>
    <name evidence="3" type="ORF">C8J25_10487</name>
</gene>
<dbReference type="AlphaFoldDB" id="A0A2T5U5F9"/>
<dbReference type="Pfam" id="PF02321">
    <property type="entry name" value="OEP"/>
    <property type="match status" value="2"/>
</dbReference>
<comment type="similarity">
    <text evidence="1 2">Belongs to the outer membrane factor (OMF) (TC 1.B.17) family.</text>
</comment>
<comment type="subcellular location">
    <subcellularLocation>
        <location evidence="2">Cell membrane</location>
        <topology evidence="2">Lipid-anchor</topology>
    </subcellularLocation>
</comment>
<dbReference type="GeneID" id="91005784"/>
<dbReference type="GO" id="GO:0005886">
    <property type="term" value="C:plasma membrane"/>
    <property type="evidence" value="ECO:0007669"/>
    <property type="project" value="UniProtKB-SubCell"/>
</dbReference>
<evidence type="ECO:0000313" key="4">
    <source>
        <dbReference type="Proteomes" id="UP000244013"/>
    </source>
</evidence>
<dbReference type="Proteomes" id="UP000244013">
    <property type="component" value="Unassembled WGS sequence"/>
</dbReference>
<sequence length="498" mass="52594">MFSTKISSRTALTFAAGLTLAGCNLAPKYVRPELPVAPSGPIGPAYSAGNAANAIVPADTAWEAFFTDDRLRGVIRLALDNNRDVRIAVANVAQARAQYRVQRADLFPTLGATGSATYQKSPFNAVGGGGVGGGTGGGGTGGVGGGTGAGAVAGSGRIDIYSANVGVSAWEIDLFGRIRNLTQAQQEAYFAAEENRNAAQVSLISETATAWLTMAADQDRLKIAQDTERAFGQTLKLTQDRFRIGIASELEVRQARTTYDQARSDIADATTLIAQDQNALNLLAGTTVTPELLPARMPDKTPTLENLPANLSSEVLLRRPDVAAAEHNLIAANANIGAARAAFFPNISLTAAFGTLSLGLSNLFGSGSQQWSVAPSITQPIFDFGRNKGNLQYAKATRDAMLATYEKSIQTGFREVADALARRGTINSQLEAQTSLRDNAAGAYNLSQLRFRAGIDPFLNTLDSQRALYTAQQSLLATRLVRDSNAVELYRSLGGGLK</sequence>
<keyword evidence="2" id="KW-0732">Signal</keyword>
<dbReference type="PANTHER" id="PTHR30203">
    <property type="entry name" value="OUTER MEMBRANE CATION EFFLUX PROTEIN"/>
    <property type="match status" value="1"/>
</dbReference>
<proteinExistence type="inferred from homology"/>
<keyword evidence="2" id="KW-0812">Transmembrane</keyword>
<dbReference type="PANTHER" id="PTHR30203:SF32">
    <property type="entry name" value="CATION EFFLUX SYSTEM PROTEIN CUSC"/>
    <property type="match status" value="1"/>
</dbReference>
<keyword evidence="2" id="KW-0472">Membrane</keyword>
<keyword evidence="2" id="KW-0564">Palmitate</keyword>
<keyword evidence="2" id="KW-0449">Lipoprotein</keyword>
<organism evidence="3 4">
    <name type="scientific">Sphingomonas faeni</name>
    <dbReference type="NCBI Taxonomy" id="185950"/>
    <lineage>
        <taxon>Bacteria</taxon>
        <taxon>Pseudomonadati</taxon>
        <taxon>Pseudomonadota</taxon>
        <taxon>Alphaproteobacteria</taxon>
        <taxon>Sphingomonadales</taxon>
        <taxon>Sphingomonadaceae</taxon>
        <taxon>Sphingomonas</taxon>
    </lineage>
</organism>
<feature type="chain" id="PRO_5015377057" evidence="2">
    <location>
        <begin position="22"/>
        <end position="498"/>
    </location>
</feature>
<dbReference type="NCBIfam" id="TIGR01845">
    <property type="entry name" value="outer_NodT"/>
    <property type="match status" value="1"/>
</dbReference>
<dbReference type="PROSITE" id="PS51257">
    <property type="entry name" value="PROKAR_LIPOPROTEIN"/>
    <property type="match status" value="1"/>
</dbReference>
<dbReference type="InterPro" id="IPR003423">
    <property type="entry name" value="OMP_efflux"/>
</dbReference>
<dbReference type="OrthoDB" id="7181739at2"/>
<dbReference type="InterPro" id="IPR010131">
    <property type="entry name" value="MdtP/NodT-like"/>
</dbReference>
<feature type="signal peptide" evidence="2">
    <location>
        <begin position="1"/>
        <end position="21"/>
    </location>
</feature>
<evidence type="ECO:0000256" key="1">
    <source>
        <dbReference type="ARBA" id="ARBA00007613"/>
    </source>
</evidence>
<dbReference type="Gene3D" id="2.20.200.10">
    <property type="entry name" value="Outer membrane efflux proteins (OEP)"/>
    <property type="match status" value="1"/>
</dbReference>
<keyword evidence="2" id="KW-1134">Transmembrane beta strand</keyword>
<evidence type="ECO:0000256" key="2">
    <source>
        <dbReference type="RuleBase" id="RU362097"/>
    </source>
</evidence>
<reference evidence="3 4" key="1">
    <citation type="submission" date="2018-04" db="EMBL/GenBank/DDBJ databases">
        <title>Genomic Encyclopedia of Type Strains, Phase III (KMG-III): the genomes of soil and plant-associated and newly described type strains.</title>
        <authorList>
            <person name="Whitman W."/>
        </authorList>
    </citation>
    <scope>NUCLEOTIDE SEQUENCE [LARGE SCALE GENOMIC DNA]</scope>
    <source>
        <strain evidence="3 4">MA-olki</strain>
    </source>
</reference>
<dbReference type="GO" id="GO:0015562">
    <property type="term" value="F:efflux transmembrane transporter activity"/>
    <property type="evidence" value="ECO:0007669"/>
    <property type="project" value="InterPro"/>
</dbReference>
<evidence type="ECO:0000313" key="3">
    <source>
        <dbReference type="EMBL" id="PTW46752.1"/>
    </source>
</evidence>
<name>A0A2T5U5F9_9SPHN</name>